<gene>
    <name evidence="2" type="ORF">SNAT2548_LOCUS31519</name>
</gene>
<protein>
    <submittedName>
        <fullName evidence="2">Uncharacterized protein</fullName>
    </submittedName>
</protein>
<dbReference type="OrthoDB" id="10653469at2759"/>
<feature type="region of interest" description="Disordered" evidence="1">
    <location>
        <begin position="238"/>
        <end position="315"/>
    </location>
</feature>
<feature type="compositionally biased region" description="Polar residues" evidence="1">
    <location>
        <begin position="238"/>
        <end position="250"/>
    </location>
</feature>
<dbReference type="EMBL" id="CAJNDS010002662">
    <property type="protein sequence ID" value="CAE7559432.1"/>
    <property type="molecule type" value="Genomic_DNA"/>
</dbReference>
<proteinExistence type="predicted"/>
<organism evidence="2 3">
    <name type="scientific">Symbiodinium natans</name>
    <dbReference type="NCBI Taxonomy" id="878477"/>
    <lineage>
        <taxon>Eukaryota</taxon>
        <taxon>Sar</taxon>
        <taxon>Alveolata</taxon>
        <taxon>Dinophyceae</taxon>
        <taxon>Suessiales</taxon>
        <taxon>Symbiodiniaceae</taxon>
        <taxon>Symbiodinium</taxon>
    </lineage>
</organism>
<accession>A0A812U8Q0</accession>
<evidence type="ECO:0000313" key="3">
    <source>
        <dbReference type="Proteomes" id="UP000604046"/>
    </source>
</evidence>
<keyword evidence="3" id="KW-1185">Reference proteome</keyword>
<feature type="compositionally biased region" description="Low complexity" evidence="1">
    <location>
        <begin position="282"/>
        <end position="306"/>
    </location>
</feature>
<dbReference type="Proteomes" id="UP000604046">
    <property type="component" value="Unassembled WGS sequence"/>
</dbReference>
<name>A0A812U8Q0_9DINO</name>
<feature type="region of interest" description="Disordered" evidence="1">
    <location>
        <begin position="1"/>
        <end position="79"/>
    </location>
</feature>
<sequence>MDDATDVESSPTSVPTVLGPDPQSPAEPEEPRFQAPTVELNVPHDSGSHEASAAPEAGPSHQASPVTPPSPATRAPKASQAPVFPWPFVATQVPMTQHAPPVIPNPLAGHPPAFLPIPTNPVVQPLQAPAVYPITHPELVPVTSPGQPIAQFTPRWQPQQSSLQPPPLPVSLSHTAQTGYPTGPQAFSPTLRAAAPTGPPVSFGPGCAAAALPTAGRRVFGPSTASTTPAIVKVQAQSLPSKAPPSTDTLPATAPGPSQPWASKDQTNPAGRRRPKKQEFQGSHPTHHGASASAAPGGSLAATPASTHTRKTKDTGWKHKLEWLLAYHEARQWAKLNQLCQAFWADRQDQLQSDQPPPATSGPADSPTWFSKATWFMQAVHDGDWNRCQRQSEWYLGEPSLQQWVQYQTDLIVAGENPPSLPDRFRDLQ</sequence>
<reference evidence="2" key="1">
    <citation type="submission" date="2021-02" db="EMBL/GenBank/DDBJ databases">
        <authorList>
            <person name="Dougan E. K."/>
            <person name="Rhodes N."/>
            <person name="Thang M."/>
            <person name="Chan C."/>
        </authorList>
    </citation>
    <scope>NUCLEOTIDE SEQUENCE</scope>
</reference>
<comment type="caution">
    <text evidence="2">The sequence shown here is derived from an EMBL/GenBank/DDBJ whole genome shotgun (WGS) entry which is preliminary data.</text>
</comment>
<feature type="compositionally biased region" description="Polar residues" evidence="1">
    <location>
        <begin position="260"/>
        <end position="269"/>
    </location>
</feature>
<evidence type="ECO:0000313" key="2">
    <source>
        <dbReference type="EMBL" id="CAE7559432.1"/>
    </source>
</evidence>
<evidence type="ECO:0000256" key="1">
    <source>
        <dbReference type="SAM" id="MobiDB-lite"/>
    </source>
</evidence>
<dbReference type="AlphaFoldDB" id="A0A812U8Q0"/>